<evidence type="ECO:0000313" key="2">
    <source>
        <dbReference type="Proteomes" id="UP000648075"/>
    </source>
</evidence>
<keyword evidence="2" id="KW-1185">Reference proteome</keyword>
<gene>
    <name evidence="1" type="ORF">GCM10011614_07310</name>
</gene>
<proteinExistence type="predicted"/>
<protein>
    <submittedName>
        <fullName evidence="1">Uncharacterized protein</fullName>
    </submittedName>
</protein>
<dbReference type="Proteomes" id="UP000648075">
    <property type="component" value="Unassembled WGS sequence"/>
</dbReference>
<reference evidence="1" key="1">
    <citation type="journal article" date="2014" name="Int. J. Syst. Evol. Microbiol.">
        <title>Complete genome sequence of Corynebacterium casei LMG S-19264T (=DSM 44701T), isolated from a smear-ripened cheese.</title>
        <authorList>
            <consortium name="US DOE Joint Genome Institute (JGI-PGF)"/>
            <person name="Walter F."/>
            <person name="Albersmeier A."/>
            <person name="Kalinowski J."/>
            <person name="Ruckert C."/>
        </authorList>
    </citation>
    <scope>NUCLEOTIDE SEQUENCE</scope>
    <source>
        <strain evidence="1">KCTC 32255</strain>
    </source>
</reference>
<organism evidence="1 2">
    <name type="scientific">Novosphingobium colocasiae</name>
    <dbReference type="NCBI Taxonomy" id="1256513"/>
    <lineage>
        <taxon>Bacteria</taxon>
        <taxon>Pseudomonadati</taxon>
        <taxon>Pseudomonadota</taxon>
        <taxon>Alphaproteobacteria</taxon>
        <taxon>Sphingomonadales</taxon>
        <taxon>Sphingomonadaceae</taxon>
        <taxon>Novosphingobium</taxon>
    </lineage>
</organism>
<name>A0A918UDY2_9SPHN</name>
<dbReference type="AlphaFoldDB" id="A0A918UDY2"/>
<reference evidence="1" key="2">
    <citation type="submission" date="2020-09" db="EMBL/GenBank/DDBJ databases">
        <authorList>
            <person name="Sun Q."/>
            <person name="Kim S."/>
        </authorList>
    </citation>
    <scope>NUCLEOTIDE SEQUENCE</scope>
    <source>
        <strain evidence="1">KCTC 32255</strain>
    </source>
</reference>
<sequence>MSDVQHALLEAITALNTAQMQANEVLRAHESSINNGVEVSKAILDITNTLSDQYMILASRVQAYSVLTATMLAHIAKHDPDPRGTLGNILAQAEGIQERAIKEADISGPTDERLRQEMNELVLAAEEVLGILE</sequence>
<accession>A0A918UDY2</accession>
<evidence type="ECO:0000313" key="1">
    <source>
        <dbReference type="EMBL" id="GGY94765.1"/>
    </source>
</evidence>
<comment type="caution">
    <text evidence="1">The sequence shown here is derived from an EMBL/GenBank/DDBJ whole genome shotgun (WGS) entry which is preliminary data.</text>
</comment>
<dbReference type="EMBL" id="BMZA01000001">
    <property type="protein sequence ID" value="GGY94765.1"/>
    <property type="molecule type" value="Genomic_DNA"/>
</dbReference>